<dbReference type="PRINTS" id="PR00081">
    <property type="entry name" value="GDHRDH"/>
</dbReference>
<dbReference type="Pfam" id="PF00106">
    <property type="entry name" value="adh_short"/>
    <property type="match status" value="1"/>
</dbReference>
<dbReference type="AlphaFoldDB" id="A0A2J6R3K8"/>
<dbReference type="PANTHER" id="PTHR43544">
    <property type="entry name" value="SHORT-CHAIN DEHYDROGENASE/REDUCTASE"/>
    <property type="match status" value="1"/>
</dbReference>
<dbReference type="OrthoDB" id="5296at2759"/>
<dbReference type="InterPro" id="IPR036291">
    <property type="entry name" value="NAD(P)-bd_dom_sf"/>
</dbReference>
<dbReference type="CDD" id="cd05325">
    <property type="entry name" value="carb_red_sniffer_like_SDR_c"/>
    <property type="match status" value="1"/>
</dbReference>
<dbReference type="EMBL" id="KZ613957">
    <property type="protein sequence ID" value="PMD33102.1"/>
    <property type="molecule type" value="Genomic_DNA"/>
</dbReference>
<evidence type="ECO:0000313" key="5">
    <source>
        <dbReference type="Proteomes" id="UP000235786"/>
    </source>
</evidence>
<dbReference type="InterPro" id="IPR051468">
    <property type="entry name" value="Fungal_SecMetab_SDRs"/>
</dbReference>
<dbReference type="GO" id="GO:0016491">
    <property type="term" value="F:oxidoreductase activity"/>
    <property type="evidence" value="ECO:0007669"/>
    <property type="project" value="UniProtKB-KW"/>
</dbReference>
<dbReference type="GO" id="GO:0005737">
    <property type="term" value="C:cytoplasm"/>
    <property type="evidence" value="ECO:0007669"/>
    <property type="project" value="TreeGrafter"/>
</dbReference>
<dbReference type="Proteomes" id="UP000235786">
    <property type="component" value="Unassembled WGS sequence"/>
</dbReference>
<dbReference type="InterPro" id="IPR002347">
    <property type="entry name" value="SDR_fam"/>
</dbReference>
<organism evidence="4 5">
    <name type="scientific">Hyaloscypha variabilis (strain UAMH 11265 / GT02V1 / F)</name>
    <name type="common">Meliniomyces variabilis</name>
    <dbReference type="NCBI Taxonomy" id="1149755"/>
    <lineage>
        <taxon>Eukaryota</taxon>
        <taxon>Fungi</taxon>
        <taxon>Dikarya</taxon>
        <taxon>Ascomycota</taxon>
        <taxon>Pezizomycotina</taxon>
        <taxon>Leotiomycetes</taxon>
        <taxon>Helotiales</taxon>
        <taxon>Hyaloscyphaceae</taxon>
        <taxon>Hyaloscypha</taxon>
        <taxon>Hyaloscypha variabilis</taxon>
    </lineage>
</organism>
<accession>A0A2J6R3K8</accession>
<keyword evidence="5" id="KW-1185">Reference proteome</keyword>
<dbReference type="SUPFAM" id="SSF51735">
    <property type="entry name" value="NAD(P)-binding Rossmann-fold domains"/>
    <property type="match status" value="1"/>
</dbReference>
<evidence type="ECO:0000256" key="1">
    <source>
        <dbReference type="ARBA" id="ARBA00006484"/>
    </source>
</evidence>
<keyword evidence="3" id="KW-0560">Oxidoreductase</keyword>
<dbReference type="PANTHER" id="PTHR43544:SF7">
    <property type="entry name" value="NADB-LER2"/>
    <property type="match status" value="1"/>
</dbReference>
<proteinExistence type="inferred from homology"/>
<protein>
    <submittedName>
        <fullName evidence="4">Putative short-chain dehydrogenases/reductase</fullName>
    </submittedName>
</protein>
<keyword evidence="2" id="KW-0521">NADP</keyword>
<dbReference type="Gene3D" id="3.40.50.720">
    <property type="entry name" value="NAD(P)-binding Rossmann-like Domain"/>
    <property type="match status" value="1"/>
</dbReference>
<gene>
    <name evidence="4" type="ORF">L207DRAFT_439574</name>
</gene>
<evidence type="ECO:0000313" key="4">
    <source>
        <dbReference type="EMBL" id="PMD33102.1"/>
    </source>
</evidence>
<sequence length="250" mass="27375">MPSYLVTGSSRGLGLHFVEELLKNPENFVIASVRNPSSALELQDLLNKYPKERSAIVKLDIDSPESIKSAAAEVSNLLPEGLDVFVSNAGVNFQPTATFEELDLPLFEEEMKLEIINNSILIRSFLPLIRAGKAKKFVFITSALGSIELAAGMPGLNDAYCVSRAALNMLIRKWGGALKYEGITTALVHPGWVPATEIGAGIEGWINKNAPNFPRVKPHDSAVGCVKLFETLTLEQTNSFWNYDGTKLPW</sequence>
<name>A0A2J6R3K8_HYAVF</name>
<evidence type="ECO:0000256" key="3">
    <source>
        <dbReference type="ARBA" id="ARBA00023002"/>
    </source>
</evidence>
<reference evidence="4 5" key="1">
    <citation type="submission" date="2016-04" db="EMBL/GenBank/DDBJ databases">
        <title>A degradative enzymes factory behind the ericoid mycorrhizal symbiosis.</title>
        <authorList>
            <consortium name="DOE Joint Genome Institute"/>
            <person name="Martino E."/>
            <person name="Morin E."/>
            <person name="Grelet G."/>
            <person name="Kuo A."/>
            <person name="Kohler A."/>
            <person name="Daghino S."/>
            <person name="Barry K."/>
            <person name="Choi C."/>
            <person name="Cichocki N."/>
            <person name="Clum A."/>
            <person name="Copeland A."/>
            <person name="Hainaut M."/>
            <person name="Haridas S."/>
            <person name="Labutti K."/>
            <person name="Lindquist E."/>
            <person name="Lipzen A."/>
            <person name="Khouja H.-R."/>
            <person name="Murat C."/>
            <person name="Ohm R."/>
            <person name="Olson A."/>
            <person name="Spatafora J."/>
            <person name="Veneault-Fourrey C."/>
            <person name="Henrissat B."/>
            <person name="Grigoriev I."/>
            <person name="Martin F."/>
            <person name="Perotto S."/>
        </authorList>
    </citation>
    <scope>NUCLEOTIDE SEQUENCE [LARGE SCALE GENOMIC DNA]</scope>
    <source>
        <strain evidence="4 5">F</strain>
    </source>
</reference>
<comment type="similarity">
    <text evidence="1">Belongs to the short-chain dehydrogenases/reductases (SDR) family.</text>
</comment>
<evidence type="ECO:0000256" key="2">
    <source>
        <dbReference type="ARBA" id="ARBA00022857"/>
    </source>
</evidence>